<evidence type="ECO:0000313" key="2">
    <source>
        <dbReference type="Proteomes" id="UP000253208"/>
    </source>
</evidence>
<dbReference type="AlphaFoldDB" id="A0A367G4G2"/>
<dbReference type="Proteomes" id="UP000253208">
    <property type="component" value="Unassembled WGS sequence"/>
</dbReference>
<protein>
    <submittedName>
        <fullName evidence="1">Uncharacterized protein</fullName>
    </submittedName>
</protein>
<name>A0A367G4G2_9FIRM</name>
<evidence type="ECO:0000313" key="1">
    <source>
        <dbReference type="EMBL" id="RCH44894.1"/>
    </source>
</evidence>
<reference evidence="1 2" key="1">
    <citation type="submission" date="2018-02" db="EMBL/GenBank/DDBJ databases">
        <title>Complete genome sequencing of Faecalibacterium prausnitzii strains isolated from the human gut.</title>
        <authorList>
            <person name="Fitzgerald B.C."/>
            <person name="Shkoporov A.N."/>
            <person name="Ross P.R."/>
            <person name="Hill C."/>
        </authorList>
    </citation>
    <scope>NUCLEOTIDE SEQUENCE [LARGE SCALE GENOMIC DNA]</scope>
    <source>
        <strain evidence="1 2">APC942/31-1</strain>
    </source>
</reference>
<gene>
    <name evidence="1" type="ORF">C4886_05440</name>
</gene>
<sequence length="66" mass="7257">MDKIEAVRYLKELGKDATLEDGVVMLRSRATGAALDREYKAMKKDLKAAGYNGSLGIRGVRREAEA</sequence>
<proteinExistence type="predicted"/>
<organism evidence="1 2">
    <name type="scientific">Blautia obeum</name>
    <dbReference type="NCBI Taxonomy" id="40520"/>
    <lineage>
        <taxon>Bacteria</taxon>
        <taxon>Bacillati</taxon>
        <taxon>Bacillota</taxon>
        <taxon>Clostridia</taxon>
        <taxon>Lachnospirales</taxon>
        <taxon>Lachnospiraceae</taxon>
        <taxon>Blautia</taxon>
    </lineage>
</organism>
<dbReference type="RefSeq" id="WP_114001892.1">
    <property type="nucleotide sequence ID" value="NZ_PSQG01000006.1"/>
</dbReference>
<comment type="caution">
    <text evidence="1">The sequence shown here is derived from an EMBL/GenBank/DDBJ whole genome shotgun (WGS) entry which is preliminary data.</text>
</comment>
<accession>A0A367G4G2</accession>
<dbReference type="EMBL" id="PSQG01000006">
    <property type="protein sequence ID" value="RCH44894.1"/>
    <property type="molecule type" value="Genomic_DNA"/>
</dbReference>